<keyword evidence="2" id="KW-1133">Transmembrane helix</keyword>
<evidence type="ECO:0000256" key="2">
    <source>
        <dbReference type="SAM" id="Phobius"/>
    </source>
</evidence>
<feature type="transmembrane region" description="Helical" evidence="2">
    <location>
        <begin position="1095"/>
        <end position="1117"/>
    </location>
</feature>
<dbReference type="Proteomes" id="UP000249377">
    <property type="component" value="Unassembled WGS sequence"/>
</dbReference>
<dbReference type="GO" id="GO:0006508">
    <property type="term" value="P:proteolysis"/>
    <property type="evidence" value="ECO:0007669"/>
    <property type="project" value="InterPro"/>
</dbReference>
<dbReference type="CDD" id="cd02619">
    <property type="entry name" value="Peptidase_C1"/>
    <property type="match status" value="1"/>
</dbReference>
<dbReference type="EMBL" id="QLYR01000008">
    <property type="protein sequence ID" value="RAQ25573.1"/>
    <property type="molecule type" value="Genomic_DNA"/>
</dbReference>
<evidence type="ECO:0000256" key="1">
    <source>
        <dbReference type="ARBA" id="ARBA00008455"/>
    </source>
</evidence>
<dbReference type="InterPro" id="IPR040528">
    <property type="entry name" value="Lectin-like"/>
</dbReference>
<proteinExistence type="inferred from homology"/>
<dbReference type="GO" id="GO:0008234">
    <property type="term" value="F:cysteine-type peptidase activity"/>
    <property type="evidence" value="ECO:0007669"/>
    <property type="project" value="InterPro"/>
</dbReference>
<dbReference type="PROSITE" id="PS00639">
    <property type="entry name" value="THIOL_PROTEASE_HIS"/>
    <property type="match status" value="1"/>
</dbReference>
<feature type="signal peptide" evidence="3">
    <location>
        <begin position="1"/>
        <end position="26"/>
    </location>
</feature>
<dbReference type="PROSITE" id="PS00139">
    <property type="entry name" value="THIOL_PROTEASE_CYS"/>
    <property type="match status" value="1"/>
</dbReference>
<reference evidence="5 6" key="1">
    <citation type="submission" date="2018-06" db="EMBL/GenBank/DDBJ databases">
        <title>Noncontiguous genome sequence of Ruminococcaceae bacterium ASD2818.</title>
        <authorList>
            <person name="Chaplin A.V."/>
            <person name="Sokolova S.R."/>
            <person name="Kochetkova T.O."/>
            <person name="Goltsov A.Y."/>
            <person name="Trofimov D.Y."/>
            <person name="Efimov B.A."/>
        </authorList>
    </citation>
    <scope>NUCLEOTIDE SEQUENCE [LARGE SCALE GENOMIC DNA]</scope>
    <source>
        <strain evidence="5 6">ASD2818</strain>
    </source>
</reference>
<evidence type="ECO:0000259" key="4">
    <source>
        <dbReference type="SMART" id="SM00645"/>
    </source>
</evidence>
<keyword evidence="2" id="KW-0812">Transmembrane</keyword>
<dbReference type="Pfam" id="PF00112">
    <property type="entry name" value="Peptidase_C1"/>
    <property type="match status" value="1"/>
</dbReference>
<organism evidence="5 6">
    <name type="scientific">Hydrogeniiclostridium mannosilyticum</name>
    <dbReference type="NCBI Taxonomy" id="2764322"/>
    <lineage>
        <taxon>Bacteria</taxon>
        <taxon>Bacillati</taxon>
        <taxon>Bacillota</taxon>
        <taxon>Clostridia</taxon>
        <taxon>Eubacteriales</taxon>
        <taxon>Acutalibacteraceae</taxon>
        <taxon>Hydrogeniiclostridium</taxon>
    </lineage>
</organism>
<sequence length="1124" mass="123981">MKSKWINRVLSGVLVISLLATTPVYARGTDGTSGDGTAKTSPLAKYFDESQLNPDYVEWEENGKQGAMPVYQDFSYLTKSYARLGAMQNALLPEEYDLRDYGKVEPVLDQNPLGICWAIAANSAAASPLMEQFPQTSFSPIHTTWFTFRGPEEEESRPVEDPYMAGGNDANAVAAMAAWKGPVFEERAPLNPQNQQNPEESLRYAADYHLQDAYYMPNGNYFDSDWGLDVYIDTAIIKQMLMNNMSITIHYYSSGMSDYYNEETSAWYNSEPVSTDHAVLIAGWDDNYPKENFLEGKQPEHDGAWLIRNSWGADWGDDGYFWLSYEDKSITTGPAYLLEEADNYTKNYQYDTAGWSYSVATDAEQLTRSTAANIFTAASDEQLEAVSFYTTDAGTEYSISVYTGVEEGQPESGRLALQNQTGTEPYAGYHTIELKEPVSLKAGERFSIVVTWENPEFESPLPIEWCPVPNEEYVPEHLGNGGESYVLSDGQWLDVAGNAGDFYISNVCIKGFTNLLPESGEAVPTVRFSEMEGPVENNTFLSLDAEGADEIWVSVDGRKAFRLTDTGVVLDNLLDDGSETTVSAYAVKDGKKGNTVTKTYTKAVAQLTDFAVRFEGGTKHLETDGLTEETIYFPIEAEMVQVMAQSGDTIYVNGMELNSSDWSHDILLRPGQTTQVAVQVEKEGKTTSTYQMNLYRSMLTYDYEAETIGYDESAYRVKDNQGNVIPSGGSISSLISTEEEIKLTVEPLAGGSSLTEYIPKRRTVSTINIDYANEQTVDPFSDVYAYSVNPDMSDATRCENGKNIPVTPGVDLYIQRQATNADFASTIYHLTVPSRPSAPKMEAAEVTETSVTLKEIEGAVYSNGGDWQESPVFTGLTPGKTYKFQSYLLATDQTFYSNIGAIEITLPIPQVNPSDYSFEVKYVDGEGNPVPGGGTITFDQAGAYSREDIPIPYEYMEIIPAHPDEDWLYPTSLVWSDGKWTVTNPVVEIMVEPKATVNIIFKTPDGNVLEDLGYTEYFDSIGGGIETVTAPEGYEFIEGNTYEVDITRDEDGRLVAEPAEAAFIVKAIGGVTPSKPAEPQNGDTQSPGTGDNSNYNLWVALMVASAGVISIVLITGCRKKKVIE</sequence>
<evidence type="ECO:0000313" key="5">
    <source>
        <dbReference type="EMBL" id="RAQ25573.1"/>
    </source>
</evidence>
<dbReference type="AlphaFoldDB" id="A0A328UGE0"/>
<dbReference type="InterPro" id="IPR000169">
    <property type="entry name" value="Pept_cys_AS"/>
</dbReference>
<keyword evidence="3" id="KW-0732">Signal</keyword>
<comment type="caution">
    <text evidence="5">The sequence shown here is derived from an EMBL/GenBank/DDBJ whole genome shotgun (WGS) entry which is preliminary data.</text>
</comment>
<evidence type="ECO:0000313" key="6">
    <source>
        <dbReference type="Proteomes" id="UP000249377"/>
    </source>
</evidence>
<feature type="chain" id="PRO_5016379714" description="Peptidase C1A papain C-terminal domain-containing protein" evidence="3">
    <location>
        <begin position="27"/>
        <end position="1124"/>
    </location>
</feature>
<dbReference type="PANTHER" id="PTHR12411">
    <property type="entry name" value="CYSTEINE PROTEASE FAMILY C1-RELATED"/>
    <property type="match status" value="1"/>
</dbReference>
<dbReference type="InterPro" id="IPR000668">
    <property type="entry name" value="Peptidase_C1A_C"/>
</dbReference>
<protein>
    <recommendedName>
        <fullName evidence="4">Peptidase C1A papain C-terminal domain-containing protein</fullName>
    </recommendedName>
</protein>
<feature type="domain" description="Peptidase C1A papain C-terminal" evidence="4">
    <location>
        <begin position="92"/>
        <end position="338"/>
    </location>
</feature>
<dbReference type="InterPro" id="IPR038765">
    <property type="entry name" value="Papain-like_cys_pep_sf"/>
</dbReference>
<keyword evidence="2" id="KW-0472">Membrane</keyword>
<dbReference type="SUPFAM" id="SSF54001">
    <property type="entry name" value="Cysteine proteinases"/>
    <property type="match status" value="1"/>
</dbReference>
<comment type="similarity">
    <text evidence="1">Belongs to the peptidase C1 family.</text>
</comment>
<accession>A0A328UGE0</accession>
<dbReference type="RefSeq" id="WP_112333264.1">
    <property type="nucleotide sequence ID" value="NZ_QLYR01000008.1"/>
</dbReference>
<dbReference type="SMART" id="SM00645">
    <property type="entry name" value="Pept_C1"/>
    <property type="match status" value="1"/>
</dbReference>
<name>A0A328UGE0_9FIRM</name>
<gene>
    <name evidence="5" type="ORF">DPQ25_11195</name>
</gene>
<dbReference type="Gene3D" id="3.90.70.10">
    <property type="entry name" value="Cysteine proteinases"/>
    <property type="match status" value="1"/>
</dbReference>
<dbReference type="InterPro" id="IPR013128">
    <property type="entry name" value="Peptidase_C1A"/>
</dbReference>
<dbReference type="Pfam" id="PF18560">
    <property type="entry name" value="Lectin_like"/>
    <property type="match status" value="1"/>
</dbReference>
<evidence type="ECO:0000256" key="3">
    <source>
        <dbReference type="SAM" id="SignalP"/>
    </source>
</evidence>
<dbReference type="InterPro" id="IPR025660">
    <property type="entry name" value="Pept_his_AS"/>
</dbReference>
<keyword evidence="6" id="KW-1185">Reference proteome</keyword>